<feature type="compositionally biased region" description="Acidic residues" evidence="1">
    <location>
        <begin position="552"/>
        <end position="566"/>
    </location>
</feature>
<dbReference type="Gene3D" id="3.90.228.10">
    <property type="match status" value="1"/>
</dbReference>
<name>A0ABR1U3J6_9PEZI</name>
<feature type="region of interest" description="Disordered" evidence="1">
    <location>
        <begin position="518"/>
        <end position="575"/>
    </location>
</feature>
<protein>
    <recommendedName>
        <fullName evidence="4">PARP catalytic domain-containing protein</fullName>
    </recommendedName>
</protein>
<comment type="caution">
    <text evidence="2">The sequence shown here is derived from an EMBL/GenBank/DDBJ whole genome shotgun (WGS) entry which is preliminary data.</text>
</comment>
<feature type="compositionally biased region" description="Basic and acidic residues" evidence="1">
    <location>
        <begin position="518"/>
        <end position="537"/>
    </location>
</feature>
<organism evidence="2 3">
    <name type="scientific">Apiospora saccharicola</name>
    <dbReference type="NCBI Taxonomy" id="335842"/>
    <lineage>
        <taxon>Eukaryota</taxon>
        <taxon>Fungi</taxon>
        <taxon>Dikarya</taxon>
        <taxon>Ascomycota</taxon>
        <taxon>Pezizomycotina</taxon>
        <taxon>Sordariomycetes</taxon>
        <taxon>Xylariomycetidae</taxon>
        <taxon>Amphisphaeriales</taxon>
        <taxon>Apiosporaceae</taxon>
        <taxon>Apiospora</taxon>
    </lineage>
</organism>
<proteinExistence type="predicted"/>
<dbReference type="Proteomes" id="UP001446871">
    <property type="component" value="Unassembled WGS sequence"/>
</dbReference>
<keyword evidence="3" id="KW-1185">Reference proteome</keyword>
<evidence type="ECO:0000256" key="1">
    <source>
        <dbReference type="SAM" id="MobiDB-lite"/>
    </source>
</evidence>
<dbReference type="SUPFAM" id="SSF56399">
    <property type="entry name" value="ADP-ribosylation"/>
    <property type="match status" value="1"/>
</dbReference>
<reference evidence="2 3" key="1">
    <citation type="submission" date="2023-01" db="EMBL/GenBank/DDBJ databases">
        <title>Analysis of 21 Apiospora genomes using comparative genomics revels a genus with tremendous synthesis potential of carbohydrate active enzymes and secondary metabolites.</title>
        <authorList>
            <person name="Sorensen T."/>
        </authorList>
    </citation>
    <scope>NUCLEOTIDE SEQUENCE [LARGE SCALE GENOMIC DNA]</scope>
    <source>
        <strain evidence="2 3">CBS 83171</strain>
    </source>
</reference>
<evidence type="ECO:0008006" key="4">
    <source>
        <dbReference type="Google" id="ProtNLM"/>
    </source>
</evidence>
<evidence type="ECO:0000313" key="3">
    <source>
        <dbReference type="Proteomes" id="UP001446871"/>
    </source>
</evidence>
<evidence type="ECO:0000313" key="2">
    <source>
        <dbReference type="EMBL" id="KAK8053471.1"/>
    </source>
</evidence>
<gene>
    <name evidence="2" type="ORF">PG996_012772</name>
</gene>
<accession>A0ABR1U3J6</accession>
<dbReference type="EMBL" id="JAQQWM010000008">
    <property type="protein sequence ID" value="KAK8053471.1"/>
    <property type="molecule type" value="Genomic_DNA"/>
</dbReference>
<sequence length="575" mass="65702">MVSTHLFSEDDLIELSFLRDLEADQLIAEGLLGDHLKLSSPLDEELAFAYDELTLHVLAGPHYPAVAATWSVEGRHTFSRTAIIDLRARLGQIVEEATHTNNMDKWLERESGASSGIYEPTMVVLLLVKETVTHTIAFRQKVEERNPNQYRTKPELKQVANITQIHSAGIERDTAFELLGKTPGEIIRKIPPEFRVLHVKEVLRQDLLQSFQGYQKRLHHQLSGRPKSYLRRYVPHQVARNNRVEDMVEHIVKPYLTWHGTQRQFVPSIVRNGFLKPGTFNPATKSQLDVRCGSTYGRGIYSSPDPAFSLSYTNWMCEATPPGQYFGLKLIVCATLMGRTSSVFREQKRFKETQTHSEDVDSYVANRELEYIVFSPAQIVPVYVVHLDWGERNAAHFAGLPTDPSQWIKVPKQNKTHKRLLQEEQKDICPADKQRAKQAIMARASKWFPYGYGPATNGKFVVEEVGEVDDDEEDYGDYQALRGEDLDRVQRTNKNCWSWAKAAEEKEAEEKAEFEEMCRRQQGKGGDEYWQERRGKASESQLDPVVLGHDSSDDEDYGDSDDDEDGGFGLERLRI</sequence>